<organism evidence="2">
    <name type="scientific">Nostoc sp. PCC 9201</name>
    <dbReference type="NCBI Taxonomy" id="2099382"/>
    <lineage>
        <taxon>Bacteria</taxon>
        <taxon>Bacillati</taxon>
        <taxon>Cyanobacteriota</taxon>
        <taxon>Cyanophyceae</taxon>
        <taxon>Nostocales</taxon>
        <taxon>Nostocaceae</taxon>
        <taxon>Nostoc</taxon>
    </lineage>
</organism>
<reference evidence="2" key="1">
    <citation type="journal article" date="2018" name="Science">
        <title>Natural noncanonical protein splicing yields products with diverse ?-amino acid residues.</title>
        <authorList>
            <person name="Morinaka B.I."/>
            <person name="Lakis E."/>
            <person name="Verest M."/>
            <person name="Helf M.J."/>
            <person name="Scalvenzi T."/>
            <person name="Vagstad A.L."/>
            <person name="Sims J."/>
            <person name="Sunagawa S."/>
            <person name="Gugger M."/>
            <person name="Piel J."/>
        </authorList>
    </citation>
    <scope>NUCLEOTIDE SEQUENCE</scope>
    <source>
        <strain evidence="2">PCC 9201</strain>
    </source>
</reference>
<proteinExistence type="predicted"/>
<evidence type="ECO:0000256" key="1">
    <source>
        <dbReference type="SAM" id="MobiDB-lite"/>
    </source>
</evidence>
<dbReference type="AlphaFoldDB" id="A0A2P0ZGP0"/>
<feature type="compositionally biased region" description="Low complexity" evidence="1">
    <location>
        <begin position="1"/>
        <end position="19"/>
    </location>
</feature>
<feature type="region of interest" description="Disordered" evidence="1">
    <location>
        <begin position="1"/>
        <end position="25"/>
    </location>
</feature>
<evidence type="ECO:0000313" key="2">
    <source>
        <dbReference type="EMBL" id="AVH79632.1"/>
    </source>
</evidence>
<sequence length="69" mass="7864">MDNNSVSNPVDSNLNLSPNDSQSQVNSANFLLPRSAWSSQVAYLRVIFRTKKALDRIEQEAKYEYSNLK</sequence>
<dbReference type="EMBL" id="MG373777">
    <property type="protein sequence ID" value="AVH79632.1"/>
    <property type="molecule type" value="Genomic_DNA"/>
</dbReference>
<accession>A0A2P0ZGP0</accession>
<name>A0A2P0ZGP0_9NOSO</name>
<protein>
    <submittedName>
        <fullName evidence="2">Uncharacterized protein</fullName>
    </submittedName>
</protein>